<protein>
    <submittedName>
        <fullName evidence="1">Uncharacterized protein</fullName>
    </submittedName>
</protein>
<dbReference type="EMBL" id="LAZR01018275">
    <property type="protein sequence ID" value="KKL97012.1"/>
    <property type="molecule type" value="Genomic_DNA"/>
</dbReference>
<accession>A0A0F9JD90</accession>
<name>A0A0F9JD90_9ZZZZ</name>
<evidence type="ECO:0000313" key="1">
    <source>
        <dbReference type="EMBL" id="KKL97012.1"/>
    </source>
</evidence>
<dbReference type="AlphaFoldDB" id="A0A0F9JD90"/>
<proteinExistence type="predicted"/>
<organism evidence="1">
    <name type="scientific">marine sediment metagenome</name>
    <dbReference type="NCBI Taxonomy" id="412755"/>
    <lineage>
        <taxon>unclassified sequences</taxon>
        <taxon>metagenomes</taxon>
        <taxon>ecological metagenomes</taxon>
    </lineage>
</organism>
<comment type="caution">
    <text evidence="1">The sequence shown here is derived from an EMBL/GenBank/DDBJ whole genome shotgun (WGS) entry which is preliminary data.</text>
</comment>
<gene>
    <name evidence="1" type="ORF">LCGC14_1838730</name>
</gene>
<sequence length="58" mass="7108">MTNKRTAEINQWRYRTVWLNNQMAETRHWVANHILHKVETVVLVPVRLHLDATLKRYR</sequence>
<reference evidence="1" key="1">
    <citation type="journal article" date="2015" name="Nature">
        <title>Complex archaea that bridge the gap between prokaryotes and eukaryotes.</title>
        <authorList>
            <person name="Spang A."/>
            <person name="Saw J.H."/>
            <person name="Jorgensen S.L."/>
            <person name="Zaremba-Niedzwiedzka K."/>
            <person name="Martijn J."/>
            <person name="Lind A.E."/>
            <person name="van Eijk R."/>
            <person name="Schleper C."/>
            <person name="Guy L."/>
            <person name="Ettema T.J."/>
        </authorList>
    </citation>
    <scope>NUCLEOTIDE SEQUENCE</scope>
</reference>